<comment type="function">
    <text evidence="8">Catalyzes the reduction of prostaglandin-ethanolamide H(2) (prostamide H(2)) to prostamide F(2alpha) with NADPH as proton donor. Also able to reduce prostaglandin H(2) to prostaglandin F(2alpha).</text>
</comment>
<evidence type="ECO:0000256" key="1">
    <source>
        <dbReference type="ARBA" id="ARBA00004514"/>
    </source>
</evidence>
<evidence type="ECO:0000256" key="8">
    <source>
        <dbReference type="ARBA" id="ARBA00037117"/>
    </source>
</evidence>
<dbReference type="AlphaFoldDB" id="A0A0R3SJA0"/>
<evidence type="ECO:0000256" key="13">
    <source>
        <dbReference type="ARBA" id="ARBA00047917"/>
    </source>
</evidence>
<reference evidence="16 18" key="3">
    <citation type="submission" date="2019-07" db="EMBL/GenBank/DDBJ databases">
        <authorList>
            <person name="Jastrzebski P J."/>
            <person name="Paukszto L."/>
            <person name="Jastrzebski P J."/>
        </authorList>
    </citation>
    <scope>NUCLEOTIDE SEQUENCE [LARGE SCALE GENOMIC DNA]</scope>
    <source>
        <strain evidence="16 18">WMS-il1</strain>
    </source>
</reference>
<dbReference type="PANTHER" id="PTHR28630:SF3">
    <property type="entry name" value="PEROXIREDOXIN-LIKE 2C"/>
    <property type="match status" value="1"/>
</dbReference>
<evidence type="ECO:0000256" key="6">
    <source>
        <dbReference type="ARBA" id="ARBA00023002"/>
    </source>
</evidence>
<reference evidence="19" key="1">
    <citation type="submission" date="2017-02" db="UniProtKB">
        <authorList>
            <consortium name="WormBaseParasite"/>
        </authorList>
    </citation>
    <scope>IDENTIFICATION</scope>
</reference>
<dbReference type="STRING" id="6216.A0A0R3SJA0"/>
<keyword evidence="5" id="KW-0521">NADP</keyword>
<evidence type="ECO:0000256" key="3">
    <source>
        <dbReference type="ARBA" id="ARBA00022516"/>
    </source>
</evidence>
<keyword evidence="6" id="KW-0560">Oxidoreductase</keyword>
<keyword evidence="18" id="KW-1185">Reference proteome</keyword>
<evidence type="ECO:0000313" key="16">
    <source>
        <dbReference type="EMBL" id="VUZ53124.1"/>
    </source>
</evidence>
<dbReference type="InterPro" id="IPR036249">
    <property type="entry name" value="Thioredoxin-like_sf"/>
</dbReference>
<proteinExistence type="inferred from homology"/>
<evidence type="ECO:0000256" key="10">
    <source>
        <dbReference type="ARBA" id="ARBA00039126"/>
    </source>
</evidence>
<dbReference type="SUPFAM" id="SSF52833">
    <property type="entry name" value="Thioredoxin-like"/>
    <property type="match status" value="1"/>
</dbReference>
<evidence type="ECO:0000256" key="9">
    <source>
        <dbReference type="ARBA" id="ARBA00037965"/>
    </source>
</evidence>
<keyword evidence="3" id="KW-0444">Lipid biosynthesis</keyword>
<dbReference type="GO" id="GO:0006631">
    <property type="term" value="P:fatty acid metabolic process"/>
    <property type="evidence" value="ECO:0007669"/>
    <property type="project" value="UniProtKB-KW"/>
</dbReference>
<evidence type="ECO:0000256" key="4">
    <source>
        <dbReference type="ARBA" id="ARBA00022832"/>
    </source>
</evidence>
<keyword evidence="2" id="KW-0963">Cytoplasm</keyword>
<dbReference type="PANTHER" id="PTHR28630">
    <property type="match status" value="1"/>
</dbReference>
<evidence type="ECO:0000256" key="7">
    <source>
        <dbReference type="ARBA" id="ARBA00023098"/>
    </source>
</evidence>
<dbReference type="InterPro" id="IPR032801">
    <property type="entry name" value="PXL2A/B/C"/>
</dbReference>
<comment type="catalytic activity">
    <reaction evidence="13">
        <text>prostaglandin H2 + [thioredoxin]-dithiol = prostaglandin F2alpha + [thioredoxin]-disulfide</text>
        <dbReference type="Rhea" id="RHEA:28214"/>
        <dbReference type="Rhea" id="RHEA-COMP:10698"/>
        <dbReference type="Rhea" id="RHEA-COMP:10700"/>
        <dbReference type="ChEBI" id="CHEBI:29950"/>
        <dbReference type="ChEBI" id="CHEBI:50058"/>
        <dbReference type="ChEBI" id="CHEBI:57404"/>
        <dbReference type="ChEBI" id="CHEBI:57405"/>
        <dbReference type="EC" id="1.11.1.20"/>
    </reaction>
</comment>
<dbReference type="EC" id="1.11.1.20" evidence="10"/>
<dbReference type="WBParaSite" id="HDID_0000501501-mRNA-1">
    <property type="protein sequence ID" value="HDID_0000501501-mRNA-1"/>
    <property type="gene ID" value="HDID_0000501501"/>
</dbReference>
<dbReference type="Gene3D" id="3.40.30.10">
    <property type="entry name" value="Glutaredoxin"/>
    <property type="match status" value="1"/>
</dbReference>
<keyword evidence="4" id="KW-0276">Fatty acid metabolism</keyword>
<dbReference type="GO" id="GO:0016491">
    <property type="term" value="F:oxidoreductase activity"/>
    <property type="evidence" value="ECO:0007669"/>
    <property type="project" value="UniProtKB-KW"/>
</dbReference>
<protein>
    <recommendedName>
        <fullName evidence="11">Prostamide/prostaglandin F synthase</fullName>
        <ecNumber evidence="10">1.11.1.20</ecNumber>
    </recommendedName>
    <alternativeName>
        <fullName evidence="12">Peroxiredoxin-like 2B</fullName>
    </alternativeName>
</protein>
<dbReference type="CDD" id="cd02970">
    <property type="entry name" value="PRX_like2"/>
    <property type="match status" value="1"/>
</dbReference>
<dbReference type="OrthoDB" id="40334at2759"/>
<accession>A0A0R3SJA0</accession>
<evidence type="ECO:0000313" key="17">
    <source>
        <dbReference type="Proteomes" id="UP000274504"/>
    </source>
</evidence>
<evidence type="ECO:0000313" key="15">
    <source>
        <dbReference type="EMBL" id="VDL57329.1"/>
    </source>
</evidence>
<evidence type="ECO:0000256" key="11">
    <source>
        <dbReference type="ARBA" id="ARBA00040768"/>
    </source>
</evidence>
<dbReference type="Proteomes" id="UP000321570">
    <property type="component" value="Unassembled WGS sequence"/>
</dbReference>
<name>A0A0R3SJA0_HYMDI</name>
<evidence type="ECO:0000256" key="2">
    <source>
        <dbReference type="ARBA" id="ARBA00022490"/>
    </source>
</evidence>
<dbReference type="Proteomes" id="UP000274504">
    <property type="component" value="Unassembled WGS sequence"/>
</dbReference>
<dbReference type="GO" id="GO:0005829">
    <property type="term" value="C:cytosol"/>
    <property type="evidence" value="ECO:0007669"/>
    <property type="project" value="UniProtKB-SubCell"/>
</dbReference>
<dbReference type="EMBL" id="UYSG01002236">
    <property type="protein sequence ID" value="VDL57329.1"/>
    <property type="molecule type" value="Genomic_DNA"/>
</dbReference>
<comment type="catalytic activity">
    <reaction evidence="14">
        <text>prostamide F2alpha + [thioredoxin]-disulfide = prostamide H2 + [thioredoxin]-dithiol</text>
        <dbReference type="Rhea" id="RHEA:26373"/>
        <dbReference type="Rhea" id="RHEA-COMP:10698"/>
        <dbReference type="Rhea" id="RHEA-COMP:10700"/>
        <dbReference type="ChEBI" id="CHEBI:29950"/>
        <dbReference type="ChEBI" id="CHEBI:50058"/>
        <dbReference type="ChEBI" id="CHEBI:53081"/>
        <dbReference type="ChEBI" id="CHEBI:53082"/>
        <dbReference type="EC" id="1.11.1.20"/>
    </reaction>
</comment>
<dbReference type="FunFam" id="3.40.30.10:FF:000243">
    <property type="entry name" value="Prostamide/prostaglandin F synthase"/>
    <property type="match status" value="1"/>
</dbReference>
<evidence type="ECO:0000313" key="18">
    <source>
        <dbReference type="Proteomes" id="UP000321570"/>
    </source>
</evidence>
<evidence type="ECO:0000313" key="19">
    <source>
        <dbReference type="WBParaSite" id="HDID_0000501501-mRNA-1"/>
    </source>
</evidence>
<dbReference type="EMBL" id="CABIJS010000544">
    <property type="protein sequence ID" value="VUZ53124.1"/>
    <property type="molecule type" value="Genomic_DNA"/>
</dbReference>
<evidence type="ECO:0000256" key="5">
    <source>
        <dbReference type="ARBA" id="ARBA00022857"/>
    </source>
</evidence>
<comment type="subcellular location">
    <subcellularLocation>
        <location evidence="1">Cytoplasm</location>
        <location evidence="1">Cytosol</location>
    </subcellularLocation>
</comment>
<organism evidence="19">
    <name type="scientific">Hymenolepis diminuta</name>
    <name type="common">Rat tapeworm</name>
    <dbReference type="NCBI Taxonomy" id="6216"/>
    <lineage>
        <taxon>Eukaryota</taxon>
        <taxon>Metazoa</taxon>
        <taxon>Spiralia</taxon>
        <taxon>Lophotrochozoa</taxon>
        <taxon>Platyhelminthes</taxon>
        <taxon>Cestoda</taxon>
        <taxon>Eucestoda</taxon>
        <taxon>Cyclophyllidea</taxon>
        <taxon>Hymenolepididae</taxon>
        <taxon>Hymenolepis</taxon>
    </lineage>
</organism>
<comment type="similarity">
    <text evidence="9">Belongs to the peroxiredoxin-like PRXL2 family. Prostamide/prostaglandin F synthase subfamily.</text>
</comment>
<reference evidence="15 17" key="2">
    <citation type="submission" date="2018-11" db="EMBL/GenBank/DDBJ databases">
        <authorList>
            <consortium name="Pathogen Informatics"/>
        </authorList>
    </citation>
    <scope>NUCLEOTIDE SEQUENCE [LARGE SCALE GENOMIC DNA]</scope>
</reference>
<sequence>MAVDLTKFGACIVKSAIDQSQFTVKTFWEESPCIIALLRRFGCPFCRLETLELSRMRQPLQNKSVRLIAIGHDKDGLEDFKNGEFFDGELYLDEQRTTYNSLQLGRVGMFSGFRSLFSSAGRNLIHETKEKKVYGDLKGDGWQTGGLLVIDKGGNVLYSFKQDKITDNPDYAMIRELFNVKEEELAALRTEQPKAECK</sequence>
<keyword evidence="7" id="KW-0443">Lipid metabolism</keyword>
<gene>
    <name evidence="15" type="ORF">HDID_LOCUS5011</name>
    <name evidence="16" type="ORF">WMSIL1_LOCUS11509</name>
</gene>
<evidence type="ECO:0000256" key="14">
    <source>
        <dbReference type="ARBA" id="ARBA00048626"/>
    </source>
</evidence>
<dbReference type="Pfam" id="PF13911">
    <property type="entry name" value="AhpC-TSA_2"/>
    <property type="match status" value="1"/>
</dbReference>
<evidence type="ECO:0000256" key="12">
    <source>
        <dbReference type="ARBA" id="ARBA00041838"/>
    </source>
</evidence>